<dbReference type="Pfam" id="PF19055">
    <property type="entry name" value="ABC2_membrane_7"/>
    <property type="match status" value="1"/>
</dbReference>
<evidence type="ECO:0000256" key="3">
    <source>
        <dbReference type="ARBA" id="ARBA00022448"/>
    </source>
</evidence>
<protein>
    <submittedName>
        <fullName evidence="11">ATP-binding cassette sub-family G member 2-like</fullName>
    </submittedName>
</protein>
<evidence type="ECO:0000256" key="9">
    <source>
        <dbReference type="SAM" id="Phobius"/>
    </source>
</evidence>
<evidence type="ECO:0000256" key="5">
    <source>
        <dbReference type="ARBA" id="ARBA00022741"/>
    </source>
</evidence>
<reference evidence="11" key="1">
    <citation type="submission" date="2025-08" db="UniProtKB">
        <authorList>
            <consortium name="Ensembl"/>
        </authorList>
    </citation>
    <scope>IDENTIFICATION</scope>
</reference>
<dbReference type="GO" id="GO:0032217">
    <property type="term" value="F:riboflavin transmembrane transporter activity"/>
    <property type="evidence" value="ECO:0007669"/>
    <property type="project" value="TreeGrafter"/>
</dbReference>
<dbReference type="InterPro" id="IPR003593">
    <property type="entry name" value="AAA+_ATPase"/>
</dbReference>
<dbReference type="GO" id="GO:0140359">
    <property type="term" value="F:ABC-type transporter activity"/>
    <property type="evidence" value="ECO:0007669"/>
    <property type="project" value="InterPro"/>
</dbReference>
<keyword evidence="12" id="KW-1185">Reference proteome</keyword>
<evidence type="ECO:0000256" key="1">
    <source>
        <dbReference type="ARBA" id="ARBA00004141"/>
    </source>
</evidence>
<keyword evidence="5" id="KW-0547">Nucleotide-binding</keyword>
<dbReference type="SMART" id="SM00382">
    <property type="entry name" value="AAA"/>
    <property type="match status" value="1"/>
</dbReference>
<dbReference type="Pfam" id="PF01061">
    <property type="entry name" value="ABC2_membrane"/>
    <property type="match status" value="1"/>
</dbReference>
<evidence type="ECO:0000313" key="12">
    <source>
        <dbReference type="Proteomes" id="UP000694407"/>
    </source>
</evidence>
<dbReference type="GO" id="GO:0042887">
    <property type="term" value="F:amide transmembrane transporter activity"/>
    <property type="evidence" value="ECO:0007669"/>
    <property type="project" value="UniProtKB-ARBA"/>
</dbReference>
<dbReference type="GO" id="GO:0015562">
    <property type="term" value="F:efflux transmembrane transporter activity"/>
    <property type="evidence" value="ECO:0007669"/>
    <property type="project" value="UniProtKB-ARBA"/>
</dbReference>
<reference evidence="11" key="2">
    <citation type="submission" date="2025-09" db="UniProtKB">
        <authorList>
            <consortium name="Ensembl"/>
        </authorList>
    </citation>
    <scope>IDENTIFICATION</scope>
</reference>
<dbReference type="PANTHER" id="PTHR48041:SF70">
    <property type="entry name" value="ATP-BINDING CASSETTE SUB-FAMILY G MEMBER 3"/>
    <property type="match status" value="1"/>
</dbReference>
<evidence type="ECO:0000313" key="11">
    <source>
        <dbReference type="Ensembl" id="ENSMMMP00000025617.1"/>
    </source>
</evidence>
<keyword evidence="7 9" id="KW-1133">Transmembrane helix</keyword>
<evidence type="ECO:0000256" key="7">
    <source>
        <dbReference type="ARBA" id="ARBA00022989"/>
    </source>
</evidence>
<dbReference type="Pfam" id="PF00005">
    <property type="entry name" value="ABC_tran"/>
    <property type="match status" value="1"/>
</dbReference>
<feature type="transmembrane region" description="Helical" evidence="9">
    <location>
        <begin position="383"/>
        <end position="402"/>
    </location>
</feature>
<dbReference type="Proteomes" id="UP000694407">
    <property type="component" value="Unplaced"/>
</dbReference>
<feature type="transmembrane region" description="Helical" evidence="9">
    <location>
        <begin position="464"/>
        <end position="486"/>
    </location>
</feature>
<feature type="transmembrane region" description="Helical" evidence="9">
    <location>
        <begin position="409"/>
        <end position="429"/>
    </location>
</feature>
<sequence length="609" mass="69380">MSSNNDPVLISMSQRNSDVLPGMSFSDQKGPVLSFHNICYEVKEKRGCLFNLKTIKSKKLSDVNGIMKPGLNAIMGRSGGGKSVLLDVLAAMKDPHGLSGEVLVNGAPQPASFPHHSGYVAQSNPVMDTLTVRENLQFSAALQLPTMTNNERKERVNKVIQELGLRTVADSKIIHCGARKMTCIAMEMISDPSILFLDEPTTGLYSSIAISVLSFLKSLSEQGRTIIFTIHQPRYSIFKLFDSLTLLASGKLMYHGPAQEALEYFKLADMCEPYNNPGYFFVDVLTRHFSAVVLNRKEEDTNGVKQISKREKPVVDTLAEFYANSSFYRNTKAILQELSDGQKRSSGFKEITHVTSFCYQFRWILWRAFKNLIGFPRVTIPQVTYQTLLLFYTNFTVILLFLFCPGRAWALYVLIVFQCFSSVTAGEIFELQKKLFKHEHISGYYRVLPYFFGELLAELIPRRLFPTIIFTSILYFMLQFLCRVLSRVPHKNTELIDTWFLNFGTMTPWLSWLEYLSIPHYGYMALQHNEFLGQNFCPELNVTEISGCASYVICTGEEFLTIQGIDISLWGLWKNLLSLTCMIIIFLTITYLKLVFLKKNILKFPFNLL</sequence>
<evidence type="ECO:0000259" key="10">
    <source>
        <dbReference type="PROSITE" id="PS50893"/>
    </source>
</evidence>
<evidence type="ECO:0000256" key="4">
    <source>
        <dbReference type="ARBA" id="ARBA00022692"/>
    </source>
</evidence>
<dbReference type="Gene3D" id="3.40.50.300">
    <property type="entry name" value="P-loop containing nucleotide triphosphate hydrolases"/>
    <property type="match status" value="1"/>
</dbReference>
<keyword evidence="6" id="KW-0067">ATP-binding</keyword>
<feature type="transmembrane region" description="Helical" evidence="9">
    <location>
        <begin position="576"/>
        <end position="596"/>
    </location>
</feature>
<dbReference type="SUPFAM" id="SSF52540">
    <property type="entry name" value="P-loop containing nucleoside triphosphate hydrolases"/>
    <property type="match status" value="1"/>
</dbReference>
<keyword evidence="3" id="KW-0813">Transport</keyword>
<comment type="similarity">
    <text evidence="2">Belongs to the ABC transporter superfamily. ABCG family. Eye pigment precursor importer (TC 3.A.1.204) subfamily.</text>
</comment>
<dbReference type="CDD" id="cd03213">
    <property type="entry name" value="ABCG_EPDR"/>
    <property type="match status" value="1"/>
</dbReference>
<comment type="subcellular location">
    <subcellularLocation>
        <location evidence="1">Membrane</location>
        <topology evidence="1">Multi-pass membrane protein</topology>
    </subcellularLocation>
</comment>
<feature type="transmembrane region" description="Helical" evidence="9">
    <location>
        <begin position="498"/>
        <end position="518"/>
    </location>
</feature>
<dbReference type="InterPro" id="IPR003439">
    <property type="entry name" value="ABC_transporter-like_ATP-bd"/>
</dbReference>
<dbReference type="InterPro" id="IPR013525">
    <property type="entry name" value="ABC2_TM"/>
</dbReference>
<evidence type="ECO:0000256" key="2">
    <source>
        <dbReference type="ARBA" id="ARBA00005814"/>
    </source>
</evidence>
<dbReference type="PROSITE" id="PS50893">
    <property type="entry name" value="ABC_TRANSPORTER_2"/>
    <property type="match status" value="1"/>
</dbReference>
<dbReference type="AlphaFoldDB" id="A0A8C6A8I5"/>
<organism evidence="11 12">
    <name type="scientific">Marmota marmota marmota</name>
    <name type="common">Alpine marmot</name>
    <dbReference type="NCBI Taxonomy" id="9994"/>
    <lineage>
        <taxon>Eukaryota</taxon>
        <taxon>Metazoa</taxon>
        <taxon>Chordata</taxon>
        <taxon>Craniata</taxon>
        <taxon>Vertebrata</taxon>
        <taxon>Euteleostomi</taxon>
        <taxon>Mammalia</taxon>
        <taxon>Eutheria</taxon>
        <taxon>Euarchontoglires</taxon>
        <taxon>Glires</taxon>
        <taxon>Rodentia</taxon>
        <taxon>Sciuromorpha</taxon>
        <taxon>Sciuridae</taxon>
        <taxon>Xerinae</taxon>
        <taxon>Marmotini</taxon>
        <taxon>Marmota</taxon>
    </lineage>
</organism>
<dbReference type="PANTHER" id="PTHR48041">
    <property type="entry name" value="ABC TRANSPORTER G FAMILY MEMBER 28"/>
    <property type="match status" value="1"/>
</dbReference>
<dbReference type="Ensembl" id="ENSMMMT00000029004.1">
    <property type="protein sequence ID" value="ENSMMMP00000025617.1"/>
    <property type="gene ID" value="ENSMMMG00000022460.1"/>
</dbReference>
<evidence type="ECO:0000256" key="8">
    <source>
        <dbReference type="ARBA" id="ARBA00023136"/>
    </source>
</evidence>
<dbReference type="GO" id="GO:0016324">
    <property type="term" value="C:apical plasma membrane"/>
    <property type="evidence" value="ECO:0007669"/>
    <property type="project" value="UniProtKB-ARBA"/>
</dbReference>
<feature type="domain" description="ABC transporter" evidence="10">
    <location>
        <begin position="33"/>
        <end position="274"/>
    </location>
</feature>
<dbReference type="GO" id="GO:0016887">
    <property type="term" value="F:ATP hydrolysis activity"/>
    <property type="evidence" value="ECO:0007669"/>
    <property type="project" value="InterPro"/>
</dbReference>
<proteinExistence type="inferred from homology"/>
<dbReference type="InterPro" id="IPR027417">
    <property type="entry name" value="P-loop_NTPase"/>
</dbReference>
<keyword evidence="8 9" id="KW-0472">Membrane</keyword>
<keyword evidence="4 9" id="KW-0812">Transmembrane</keyword>
<dbReference type="InterPro" id="IPR043926">
    <property type="entry name" value="ABCG_dom"/>
</dbReference>
<dbReference type="InterPro" id="IPR050352">
    <property type="entry name" value="ABCG_transporters"/>
</dbReference>
<dbReference type="GO" id="GO:0005524">
    <property type="term" value="F:ATP binding"/>
    <property type="evidence" value="ECO:0007669"/>
    <property type="project" value="UniProtKB-KW"/>
</dbReference>
<evidence type="ECO:0000256" key="6">
    <source>
        <dbReference type="ARBA" id="ARBA00022840"/>
    </source>
</evidence>
<name>A0A8C6A8I5_MARMA</name>
<accession>A0A8C6A8I5</accession>
<dbReference type="FunFam" id="3.40.50.300:FF:000622">
    <property type="entry name" value="ATP-binding cassette sub-family G member 2"/>
    <property type="match status" value="1"/>
</dbReference>
<dbReference type="GeneTree" id="ENSGT00940000160729"/>